<dbReference type="InterPro" id="IPR006328">
    <property type="entry name" value="2-HAD"/>
</dbReference>
<dbReference type="PANTHER" id="PTHR43316:SF3">
    <property type="entry name" value="HALOACID DEHALOGENASE, TYPE II (AFU_ORTHOLOGUE AFUA_2G07750)-RELATED"/>
    <property type="match status" value="1"/>
</dbReference>
<accession>A0A7V8SW24</accession>
<dbReference type="Proteomes" id="UP000567293">
    <property type="component" value="Unassembled WGS sequence"/>
</dbReference>
<name>A0A7V8SW24_9BACT</name>
<dbReference type="SUPFAM" id="SSF56784">
    <property type="entry name" value="HAD-like"/>
    <property type="match status" value="1"/>
</dbReference>
<keyword evidence="1" id="KW-0378">Hydrolase</keyword>
<dbReference type="EMBL" id="JACDQQ010000562">
    <property type="protein sequence ID" value="MBA0084479.1"/>
    <property type="molecule type" value="Genomic_DNA"/>
</dbReference>
<dbReference type="InterPro" id="IPR006439">
    <property type="entry name" value="HAD-SF_hydro_IA"/>
</dbReference>
<organism evidence="2 3">
    <name type="scientific">Candidatus Acidiferrum panamense</name>
    <dbReference type="NCBI Taxonomy" id="2741543"/>
    <lineage>
        <taxon>Bacteria</taxon>
        <taxon>Pseudomonadati</taxon>
        <taxon>Acidobacteriota</taxon>
        <taxon>Terriglobia</taxon>
        <taxon>Candidatus Acidiferrales</taxon>
        <taxon>Candidatus Acidiferrum</taxon>
    </lineage>
</organism>
<dbReference type="CDD" id="cd02588">
    <property type="entry name" value="HAD_L2-DEX"/>
    <property type="match status" value="1"/>
</dbReference>
<dbReference type="Gene3D" id="1.10.150.750">
    <property type="match status" value="1"/>
</dbReference>
<proteinExistence type="predicted"/>
<dbReference type="Gene3D" id="3.40.50.1000">
    <property type="entry name" value="HAD superfamily/HAD-like"/>
    <property type="match status" value="1"/>
</dbReference>
<dbReference type="InterPro" id="IPR023214">
    <property type="entry name" value="HAD_sf"/>
</dbReference>
<evidence type="ECO:0000313" key="3">
    <source>
        <dbReference type="Proteomes" id="UP000567293"/>
    </source>
</evidence>
<evidence type="ECO:0000256" key="1">
    <source>
        <dbReference type="ARBA" id="ARBA00022801"/>
    </source>
</evidence>
<dbReference type="AlphaFoldDB" id="A0A7V8SW24"/>
<dbReference type="NCBIfam" id="TIGR01428">
    <property type="entry name" value="HAD_type_II"/>
    <property type="match status" value="1"/>
</dbReference>
<protein>
    <submittedName>
        <fullName evidence="2">Haloacid dehalogenase type II</fullName>
    </submittedName>
</protein>
<comment type="caution">
    <text evidence="2">The sequence shown here is derived from an EMBL/GenBank/DDBJ whole genome shotgun (WGS) entry which is preliminary data.</text>
</comment>
<dbReference type="PANTHER" id="PTHR43316">
    <property type="entry name" value="HYDROLASE, HALOACID DELAHOGENASE-RELATED"/>
    <property type="match status" value="1"/>
</dbReference>
<gene>
    <name evidence="2" type="ORF">HRJ53_05750</name>
</gene>
<dbReference type="NCBIfam" id="TIGR01493">
    <property type="entry name" value="HAD-SF-IA-v2"/>
    <property type="match status" value="1"/>
</dbReference>
<dbReference type="InterPro" id="IPR036412">
    <property type="entry name" value="HAD-like_sf"/>
</dbReference>
<keyword evidence="3" id="KW-1185">Reference proteome</keyword>
<dbReference type="Pfam" id="PF00702">
    <property type="entry name" value="Hydrolase"/>
    <property type="match status" value="1"/>
</dbReference>
<reference evidence="2" key="1">
    <citation type="submission" date="2020-06" db="EMBL/GenBank/DDBJ databases">
        <title>Legume-microbial interactions unlock mineral nutrients during tropical forest succession.</title>
        <authorList>
            <person name="Epihov D.Z."/>
        </authorList>
    </citation>
    <scope>NUCLEOTIDE SEQUENCE [LARGE SCALE GENOMIC DNA]</scope>
    <source>
        <strain evidence="2">Pan2503</strain>
    </source>
</reference>
<dbReference type="InterPro" id="IPR051540">
    <property type="entry name" value="S-2-haloacid_dehalogenase"/>
</dbReference>
<sequence>MTRRQIVTSVGIGTAAAALGGIDGALAQSSAPAAASVKALVFDTFGTVVDWRGSIIEEGKAWEKTKGITVDWARFADRWRAGYAPSMDKVRRGEIPWTNLDHLHRALLADLLKEFRIDGLSEEEKDHWNHVWHRLKPWPDSVAGLTRLKKKYTIAPLSNGNVILLADMAKHAGIPWDLILSAELAKHYKPDREAYLTAVSLLELQPEAVMMCAAHSGDLKAARSFGLRTGFIHRPNEYGPTRKADDAKPGDFDVVSSDMVDLASKLGA</sequence>
<dbReference type="GO" id="GO:0019120">
    <property type="term" value="F:hydrolase activity, acting on acid halide bonds, in C-halide compounds"/>
    <property type="evidence" value="ECO:0007669"/>
    <property type="project" value="InterPro"/>
</dbReference>
<dbReference type="PRINTS" id="PR00413">
    <property type="entry name" value="HADHALOGNASE"/>
</dbReference>
<evidence type="ECO:0000313" key="2">
    <source>
        <dbReference type="EMBL" id="MBA0084479.1"/>
    </source>
</evidence>